<reference evidence="1" key="1">
    <citation type="submission" date="2019-08" db="EMBL/GenBank/DDBJ databases">
        <authorList>
            <person name="Kucharzyk K."/>
            <person name="Murdoch R.W."/>
            <person name="Higgins S."/>
            <person name="Loffler F."/>
        </authorList>
    </citation>
    <scope>NUCLEOTIDE SEQUENCE</scope>
</reference>
<comment type="caution">
    <text evidence="1">The sequence shown here is derived from an EMBL/GenBank/DDBJ whole genome shotgun (WGS) entry which is preliminary data.</text>
</comment>
<dbReference type="EMBL" id="VSSQ01000746">
    <property type="protein sequence ID" value="MPM00707.1"/>
    <property type="molecule type" value="Genomic_DNA"/>
</dbReference>
<sequence>MVLRSNGSTSCDCGPSCCDASKDVKMGKRRIIIDFLFLDVSVCTRCQETDTSLDEALSEVSAVLKATAVEVVVNKINVITEELAKQYKFVSSPTIRVNGHDIQMEVKESLCESCGDLCGEEVDCRVWVYQGKNYTVPPKAMIIEAILKEVYGGDSKEQEVVKEYSLPDNLKKFYEAMKNK</sequence>
<gene>
    <name evidence="1" type="ORF">SDC9_46937</name>
</gene>
<evidence type="ECO:0000313" key="1">
    <source>
        <dbReference type="EMBL" id="MPM00707.1"/>
    </source>
</evidence>
<dbReference type="Pfam" id="PF10865">
    <property type="entry name" value="DUF2703"/>
    <property type="match status" value="1"/>
</dbReference>
<protein>
    <submittedName>
        <fullName evidence="1">Uncharacterized protein</fullName>
    </submittedName>
</protein>
<name>A0A644WB22_9ZZZZ</name>
<dbReference type="InterPro" id="IPR021219">
    <property type="entry name" value="DUF2703"/>
</dbReference>
<dbReference type="AlphaFoldDB" id="A0A644WB22"/>
<proteinExistence type="predicted"/>
<accession>A0A644WB22</accession>
<organism evidence="1">
    <name type="scientific">bioreactor metagenome</name>
    <dbReference type="NCBI Taxonomy" id="1076179"/>
    <lineage>
        <taxon>unclassified sequences</taxon>
        <taxon>metagenomes</taxon>
        <taxon>ecological metagenomes</taxon>
    </lineage>
</organism>